<organism evidence="11 12">
    <name type="scientific">Ichthyobacterium seriolicida</name>
    <dbReference type="NCBI Taxonomy" id="242600"/>
    <lineage>
        <taxon>Bacteria</taxon>
        <taxon>Pseudomonadati</taxon>
        <taxon>Bacteroidota</taxon>
        <taxon>Flavobacteriia</taxon>
        <taxon>Flavobacteriales</taxon>
        <taxon>Ichthyobacteriaceae</taxon>
        <taxon>Ichthyobacterium</taxon>
    </lineage>
</organism>
<evidence type="ECO:0000313" key="12">
    <source>
        <dbReference type="Proteomes" id="UP000243197"/>
    </source>
</evidence>
<feature type="transmembrane region" description="Helical" evidence="9">
    <location>
        <begin position="89"/>
        <end position="114"/>
    </location>
</feature>
<feature type="transmembrane region" description="Helical" evidence="9">
    <location>
        <begin position="52"/>
        <end position="68"/>
    </location>
</feature>
<sequence length="167" mass="19294">MLRIIKLLDDINNKVGEIISWFVVVLMIVICIDVIMRYLFDFTFIWVTEIETYLFGSSFILASGYTYLHDKHVRVDVFYSKWSDKTKAIINLIGNIFFLLPWSLIIIICSWEFAYMSFSIGERSPQPGGLPALYILKFSITVGFTLLFIQGISSVLKSIVTIRKIDK</sequence>
<evidence type="ECO:0000256" key="9">
    <source>
        <dbReference type="SAM" id="Phobius"/>
    </source>
</evidence>
<evidence type="ECO:0000256" key="6">
    <source>
        <dbReference type="ARBA" id="ARBA00022989"/>
    </source>
</evidence>
<keyword evidence="3" id="KW-1003">Cell membrane</keyword>
<reference evidence="11 12" key="1">
    <citation type="submission" date="2014-03" db="EMBL/GenBank/DDBJ databases">
        <title>complete genome sequence of Flavobacteriaceae bacterium JBKA-6.</title>
        <authorList>
            <person name="Takano T."/>
            <person name="Nakamura Y."/>
            <person name="Takuma S."/>
            <person name="Yasuike M."/>
            <person name="Matsuyama T."/>
            <person name="Sakai T."/>
            <person name="Fujiwara A."/>
            <person name="Kimoto K."/>
            <person name="Fukuda Y."/>
            <person name="Kondo H."/>
            <person name="Hirono I."/>
            <person name="Nakayasu C."/>
        </authorList>
    </citation>
    <scope>NUCLEOTIDE SEQUENCE [LARGE SCALE GENOMIC DNA]</scope>
    <source>
        <strain evidence="11 12">JBKA-6</strain>
    </source>
</reference>
<keyword evidence="6 9" id="KW-1133">Transmembrane helix</keyword>
<dbReference type="InterPro" id="IPR055348">
    <property type="entry name" value="DctQ"/>
</dbReference>
<comment type="similarity">
    <text evidence="8">Belongs to the TRAP transporter small permease family.</text>
</comment>
<dbReference type="KEGG" id="ise:JBKA6_1007"/>
<keyword evidence="7 9" id="KW-0472">Membrane</keyword>
<dbReference type="Pfam" id="PF04290">
    <property type="entry name" value="DctQ"/>
    <property type="match status" value="1"/>
</dbReference>
<accession>A0A1J1E4P2</accession>
<dbReference type="RefSeq" id="WP_096686477.1">
    <property type="nucleotide sequence ID" value="NZ_AP014564.1"/>
</dbReference>
<keyword evidence="12" id="KW-1185">Reference proteome</keyword>
<keyword evidence="5 9" id="KW-0812">Transmembrane</keyword>
<evidence type="ECO:0000256" key="7">
    <source>
        <dbReference type="ARBA" id="ARBA00023136"/>
    </source>
</evidence>
<gene>
    <name evidence="11" type="ORF">JBKA6_1007</name>
</gene>
<dbReference type="PANTHER" id="PTHR35011:SF4">
    <property type="entry name" value="SLL1102 PROTEIN"/>
    <property type="match status" value="1"/>
</dbReference>
<dbReference type="GO" id="GO:0005886">
    <property type="term" value="C:plasma membrane"/>
    <property type="evidence" value="ECO:0007669"/>
    <property type="project" value="UniProtKB-SubCell"/>
</dbReference>
<feature type="transmembrane region" description="Helical" evidence="9">
    <location>
        <begin position="21"/>
        <end position="40"/>
    </location>
</feature>
<evidence type="ECO:0000256" key="4">
    <source>
        <dbReference type="ARBA" id="ARBA00022519"/>
    </source>
</evidence>
<dbReference type="Proteomes" id="UP000243197">
    <property type="component" value="Chromosome"/>
</dbReference>
<name>A0A1J1E4P2_9FLAO</name>
<evidence type="ECO:0000259" key="10">
    <source>
        <dbReference type="Pfam" id="PF04290"/>
    </source>
</evidence>
<evidence type="ECO:0000256" key="1">
    <source>
        <dbReference type="ARBA" id="ARBA00004429"/>
    </source>
</evidence>
<keyword evidence="4" id="KW-0997">Cell inner membrane</keyword>
<evidence type="ECO:0000256" key="8">
    <source>
        <dbReference type="ARBA" id="ARBA00038436"/>
    </source>
</evidence>
<evidence type="ECO:0000256" key="3">
    <source>
        <dbReference type="ARBA" id="ARBA00022475"/>
    </source>
</evidence>
<dbReference type="EMBL" id="AP014564">
    <property type="protein sequence ID" value="BAV95020.1"/>
    <property type="molecule type" value="Genomic_DNA"/>
</dbReference>
<evidence type="ECO:0000313" key="11">
    <source>
        <dbReference type="EMBL" id="BAV95020.1"/>
    </source>
</evidence>
<evidence type="ECO:0000256" key="5">
    <source>
        <dbReference type="ARBA" id="ARBA00022692"/>
    </source>
</evidence>
<feature type="domain" description="Tripartite ATP-independent periplasmic transporters DctQ component" evidence="10">
    <location>
        <begin position="26"/>
        <end position="158"/>
    </location>
</feature>
<evidence type="ECO:0000256" key="2">
    <source>
        <dbReference type="ARBA" id="ARBA00022448"/>
    </source>
</evidence>
<dbReference type="PANTHER" id="PTHR35011">
    <property type="entry name" value="2,3-DIKETO-L-GULONATE TRAP TRANSPORTER SMALL PERMEASE PROTEIN YIAM"/>
    <property type="match status" value="1"/>
</dbReference>
<keyword evidence="2" id="KW-0813">Transport</keyword>
<dbReference type="OrthoDB" id="9795655at2"/>
<comment type="subcellular location">
    <subcellularLocation>
        <location evidence="1">Cell inner membrane</location>
        <topology evidence="1">Multi-pass membrane protein</topology>
    </subcellularLocation>
</comment>
<dbReference type="AlphaFoldDB" id="A0A1J1E4P2"/>
<feature type="transmembrane region" description="Helical" evidence="9">
    <location>
        <begin position="134"/>
        <end position="156"/>
    </location>
</feature>
<protein>
    <submittedName>
        <fullName evidence="11">TRAP dicarboxylate transporter subunit DctQ</fullName>
    </submittedName>
</protein>
<dbReference type="InterPro" id="IPR007387">
    <property type="entry name" value="TRAP_DctQ"/>
</dbReference>
<proteinExistence type="inferred from homology"/>